<evidence type="ECO:0000313" key="3">
    <source>
        <dbReference type="Proteomes" id="UP000295367"/>
    </source>
</evidence>
<gene>
    <name evidence="2" type="ORF">EDC63_10611</name>
</gene>
<reference evidence="2 3" key="1">
    <citation type="submission" date="2019-03" db="EMBL/GenBank/DDBJ databases">
        <title>Genomic Encyclopedia of Type Strains, Phase IV (KMG-IV): sequencing the most valuable type-strain genomes for metagenomic binning, comparative biology and taxonomic classification.</title>
        <authorList>
            <person name="Goeker M."/>
        </authorList>
    </citation>
    <scope>NUCLEOTIDE SEQUENCE [LARGE SCALE GENOMIC DNA]</scope>
    <source>
        <strain evidence="2 3">DSM 100309</strain>
    </source>
</reference>
<evidence type="ECO:0000256" key="1">
    <source>
        <dbReference type="SAM" id="Phobius"/>
    </source>
</evidence>
<keyword evidence="1" id="KW-0472">Membrane</keyword>
<protein>
    <submittedName>
        <fullName evidence="2">Uncharacterized protein</fullName>
    </submittedName>
</protein>
<keyword evidence="3" id="KW-1185">Reference proteome</keyword>
<evidence type="ECO:0000313" key="2">
    <source>
        <dbReference type="EMBL" id="TCV86650.1"/>
    </source>
</evidence>
<keyword evidence="1" id="KW-0812">Transmembrane</keyword>
<keyword evidence="1" id="KW-1133">Transmembrane helix</keyword>
<comment type="caution">
    <text evidence="2">The sequence shown here is derived from an EMBL/GenBank/DDBJ whole genome shotgun (WGS) entry which is preliminary data.</text>
</comment>
<organism evidence="2 3">
    <name type="scientific">Sulfurirhabdus autotrophica</name>
    <dbReference type="NCBI Taxonomy" id="1706046"/>
    <lineage>
        <taxon>Bacteria</taxon>
        <taxon>Pseudomonadati</taxon>
        <taxon>Pseudomonadota</taxon>
        <taxon>Betaproteobacteria</taxon>
        <taxon>Nitrosomonadales</taxon>
        <taxon>Sulfuricellaceae</taxon>
        <taxon>Sulfurirhabdus</taxon>
    </lineage>
</organism>
<proteinExistence type="predicted"/>
<dbReference type="Proteomes" id="UP000295367">
    <property type="component" value="Unassembled WGS sequence"/>
</dbReference>
<dbReference type="AlphaFoldDB" id="A0A4R3Y4H7"/>
<dbReference type="EMBL" id="SMCO01000006">
    <property type="protein sequence ID" value="TCV86650.1"/>
    <property type="molecule type" value="Genomic_DNA"/>
</dbReference>
<accession>A0A4R3Y4H7</accession>
<feature type="transmembrane region" description="Helical" evidence="1">
    <location>
        <begin position="29"/>
        <end position="54"/>
    </location>
</feature>
<sequence length="78" mass="8940">MITIAITLFFISLICLAFASTRWIGVVSLALLFFLYPLVFTVLLVLAGIVFYFIHVHKTKHNQRSKHHVQPKLPSSRD</sequence>
<name>A0A4R3Y4H7_9PROT</name>